<organism evidence="1 2">
    <name type="scientific">Raineyella antarctica</name>
    <dbReference type="NCBI Taxonomy" id="1577474"/>
    <lineage>
        <taxon>Bacteria</taxon>
        <taxon>Bacillati</taxon>
        <taxon>Actinomycetota</taxon>
        <taxon>Actinomycetes</taxon>
        <taxon>Propionibacteriales</taxon>
        <taxon>Propionibacteriaceae</taxon>
        <taxon>Raineyella</taxon>
    </lineage>
</organism>
<dbReference type="OrthoDB" id="8899077at2"/>
<evidence type="ECO:0000313" key="2">
    <source>
        <dbReference type="Proteomes" id="UP000199086"/>
    </source>
</evidence>
<dbReference type="Proteomes" id="UP000199086">
    <property type="component" value="Unassembled WGS sequence"/>
</dbReference>
<dbReference type="EMBL" id="FMYF01000015">
    <property type="protein sequence ID" value="SDC04021.1"/>
    <property type="molecule type" value="Genomic_DNA"/>
</dbReference>
<keyword evidence="2" id="KW-1185">Reference proteome</keyword>
<dbReference type="RefSeq" id="WP_092613685.1">
    <property type="nucleotide sequence ID" value="NZ_FMYF01000015.1"/>
</dbReference>
<accession>A0A1G6IC05</accession>
<evidence type="ECO:0000313" key="1">
    <source>
        <dbReference type="EMBL" id="SDC04021.1"/>
    </source>
</evidence>
<evidence type="ECO:0008006" key="3">
    <source>
        <dbReference type="Google" id="ProtNLM"/>
    </source>
</evidence>
<dbReference type="Pfam" id="PF10094">
    <property type="entry name" value="DUF2332"/>
    <property type="match status" value="1"/>
</dbReference>
<sequence>MPSIVDADRLAVIRRRFVDFAAAYPSLPLYHAICTASAEDDEVAELLLAARPGQERPVLLLAALHELVLRLVEVAPDDPPAVARWFASLTDPAQAPAPDEWRTPGSWPEVRDLVLCHREQLRATIAGRTVQTNEVNRSTYVLAMLALASPRRPVALVGFGTSAGLLLTPDRYDVRVTGPGNAELAWGDRSSAVHNRADDRLGTLTVPALHPPRIVARVGVDLATVPPEDHDTLRWLQACLWPDMPERVERFRAAVRQRQQLPHRDRPTLRDGDLTDPDVVHGALAAALGTATGDAHLVVVTSWALTYVERSRRVLFAEALAGFARSSGARVSWCSAEPADAVPGLPPLAQGADDRGVAQLGVHRWQGADELDPVSWGSADPHGRWLEIPRP</sequence>
<name>A0A1G6IC05_9ACTN</name>
<proteinExistence type="predicted"/>
<dbReference type="STRING" id="1577474.GA0111570_11544"/>
<reference evidence="1 2" key="1">
    <citation type="submission" date="2016-06" db="EMBL/GenBank/DDBJ databases">
        <authorList>
            <person name="Olsen C.W."/>
            <person name="Carey S."/>
            <person name="Hinshaw L."/>
            <person name="Karasin A.I."/>
        </authorList>
    </citation>
    <scope>NUCLEOTIDE SEQUENCE [LARGE SCALE GENOMIC DNA]</scope>
    <source>
        <strain evidence="1 2">LZ-22</strain>
    </source>
</reference>
<gene>
    <name evidence="1" type="ORF">GA0111570_11544</name>
</gene>
<dbReference type="AlphaFoldDB" id="A0A1G6IC05"/>
<protein>
    <recommendedName>
        <fullName evidence="3">DUF2332 domain-containing protein</fullName>
    </recommendedName>
</protein>
<dbReference type="InterPro" id="IPR011200">
    <property type="entry name" value="UCP012608"/>
</dbReference>